<organism evidence="4 5">
    <name type="scientific">Amphibalanus amphitrite</name>
    <name type="common">Striped barnacle</name>
    <name type="synonym">Balanus amphitrite</name>
    <dbReference type="NCBI Taxonomy" id="1232801"/>
    <lineage>
        <taxon>Eukaryota</taxon>
        <taxon>Metazoa</taxon>
        <taxon>Ecdysozoa</taxon>
        <taxon>Arthropoda</taxon>
        <taxon>Crustacea</taxon>
        <taxon>Multicrustacea</taxon>
        <taxon>Cirripedia</taxon>
        <taxon>Thoracica</taxon>
        <taxon>Thoracicalcarea</taxon>
        <taxon>Balanomorpha</taxon>
        <taxon>Balanoidea</taxon>
        <taxon>Balanidae</taxon>
        <taxon>Amphibalaninae</taxon>
        <taxon>Amphibalanus</taxon>
    </lineage>
</organism>
<dbReference type="AlphaFoldDB" id="A0A6A4WB50"/>
<evidence type="ECO:0000256" key="1">
    <source>
        <dbReference type="SAM" id="MobiDB-lite"/>
    </source>
</evidence>
<sequence>MSGRLPSVTSARKPLPAPRASVARRAAVAVVVTAEVSERGAPDGAAPADRSELLGVRVCVSRRASPSPVRSGHAQTAPRRCLSHTPSPPRRPPPDRSADQLHCQLHCSQLNQQQWHQQGPTPSTQWYVDPWDSEGTPPAPRCRRRPARSDAGTASTSRPESAAGAGPGPVCGPPASPAGRPAPTATDEPRLSERLSTACRRFNVAPEPAVEAMISSGVLPRSARAVAQLLLERRDLDKRAIGAYLAAPGQFPSAVLEAFMASFDFCELPLLAALRKVLSTFLLHGENQRIYHVLTKFAAEYGRQNDCGQTAHDWFTLAYALFLLSQLLHDPKARADRPSPERFVDMVRGCGPDTPPPDELLRLYRQVSAEPLPAPATDTTGELRYALSEPQHRGWLCKQGGRVKTWKDRYFILKNNCLYYFVDPAAAGLKGMLILEDVTVRAVLELERYNCFELVRLPEGDAQPAHLKSWKQLAGALGGAGMAPGRHTSFRLSAATQSDMAEWMRAIRRSIVLRPLHSTVRAPHSPSEASRRRQQTEPPGPD</sequence>
<accession>A0A6A4WB50</accession>
<evidence type="ECO:0000313" key="4">
    <source>
        <dbReference type="EMBL" id="KAF0300870.1"/>
    </source>
</evidence>
<dbReference type="SMART" id="SM00222">
    <property type="entry name" value="Sec7"/>
    <property type="match status" value="1"/>
</dbReference>
<feature type="region of interest" description="Disordered" evidence="1">
    <location>
        <begin position="518"/>
        <end position="542"/>
    </location>
</feature>
<evidence type="ECO:0000259" key="3">
    <source>
        <dbReference type="PROSITE" id="PS50190"/>
    </source>
</evidence>
<dbReference type="InterPro" id="IPR000904">
    <property type="entry name" value="Sec7_dom"/>
</dbReference>
<dbReference type="InterPro" id="IPR035999">
    <property type="entry name" value="Sec7_dom_sf"/>
</dbReference>
<dbReference type="SUPFAM" id="SSF50729">
    <property type="entry name" value="PH domain-like"/>
    <property type="match status" value="1"/>
</dbReference>
<dbReference type="Gene3D" id="1.10.1000.11">
    <property type="entry name" value="Arf Nucleotide-binding Site Opener,domain 2"/>
    <property type="match status" value="1"/>
</dbReference>
<dbReference type="Pfam" id="PF01369">
    <property type="entry name" value="Sec7"/>
    <property type="match status" value="1"/>
</dbReference>
<evidence type="ECO:0000313" key="5">
    <source>
        <dbReference type="Proteomes" id="UP000440578"/>
    </source>
</evidence>
<dbReference type="GO" id="GO:0032012">
    <property type="term" value="P:regulation of ARF protein signal transduction"/>
    <property type="evidence" value="ECO:0007669"/>
    <property type="project" value="InterPro"/>
</dbReference>
<dbReference type="Gene3D" id="2.30.29.30">
    <property type="entry name" value="Pleckstrin-homology domain (PH domain)/Phosphotyrosine-binding domain (PTB)"/>
    <property type="match status" value="1"/>
</dbReference>
<comment type="caution">
    <text evidence="4">The sequence shown here is derived from an EMBL/GenBank/DDBJ whole genome shotgun (WGS) entry which is preliminary data.</text>
</comment>
<dbReference type="Gene3D" id="1.10.220.20">
    <property type="match status" value="1"/>
</dbReference>
<dbReference type="InterPro" id="IPR023394">
    <property type="entry name" value="Sec7_C_sf"/>
</dbReference>
<evidence type="ECO:0000259" key="2">
    <source>
        <dbReference type="PROSITE" id="PS50003"/>
    </source>
</evidence>
<dbReference type="EMBL" id="VIIS01001225">
    <property type="protein sequence ID" value="KAF0300870.1"/>
    <property type="molecule type" value="Genomic_DNA"/>
</dbReference>
<name>A0A6A4WB50_AMPAM</name>
<dbReference type="InterPro" id="IPR011993">
    <property type="entry name" value="PH-like_dom_sf"/>
</dbReference>
<dbReference type="SMART" id="SM00233">
    <property type="entry name" value="PH"/>
    <property type="match status" value="1"/>
</dbReference>
<feature type="domain" description="PH" evidence="2">
    <location>
        <begin position="389"/>
        <end position="512"/>
    </location>
</feature>
<keyword evidence="5" id="KW-1185">Reference proteome</keyword>
<dbReference type="OrthoDB" id="430364at2759"/>
<reference evidence="4 5" key="1">
    <citation type="submission" date="2019-07" db="EMBL/GenBank/DDBJ databases">
        <title>Draft genome assembly of a fouling barnacle, Amphibalanus amphitrite (Darwin, 1854): The first reference genome for Thecostraca.</title>
        <authorList>
            <person name="Kim W."/>
        </authorList>
    </citation>
    <scope>NUCLEOTIDE SEQUENCE [LARGE SCALE GENOMIC DNA]</scope>
    <source>
        <strain evidence="4">SNU_AA5</strain>
        <tissue evidence="4">Soma without cirri and trophi</tissue>
    </source>
</reference>
<protein>
    <submittedName>
        <fullName evidence="4">Cytohesin-1</fullName>
    </submittedName>
</protein>
<dbReference type="Pfam" id="PF00169">
    <property type="entry name" value="PH"/>
    <property type="match status" value="1"/>
</dbReference>
<dbReference type="PANTHER" id="PTHR10663">
    <property type="entry name" value="GUANYL-NUCLEOTIDE EXCHANGE FACTOR"/>
    <property type="match status" value="1"/>
</dbReference>
<feature type="region of interest" description="Disordered" evidence="1">
    <location>
        <begin position="1"/>
        <end position="25"/>
    </location>
</feature>
<dbReference type="PROSITE" id="PS50003">
    <property type="entry name" value="PH_DOMAIN"/>
    <property type="match status" value="1"/>
</dbReference>
<proteinExistence type="predicted"/>
<dbReference type="Proteomes" id="UP000440578">
    <property type="component" value="Unassembled WGS sequence"/>
</dbReference>
<dbReference type="PROSITE" id="PS50190">
    <property type="entry name" value="SEC7"/>
    <property type="match status" value="1"/>
</dbReference>
<feature type="region of interest" description="Disordered" evidence="1">
    <location>
        <begin position="63"/>
        <end position="99"/>
    </location>
</feature>
<feature type="compositionally biased region" description="Low complexity" evidence="1">
    <location>
        <begin position="177"/>
        <end position="186"/>
    </location>
</feature>
<feature type="domain" description="SEC7" evidence="3">
    <location>
        <begin position="184"/>
        <end position="370"/>
    </location>
</feature>
<dbReference type="GO" id="GO:0005085">
    <property type="term" value="F:guanyl-nucleotide exchange factor activity"/>
    <property type="evidence" value="ECO:0007669"/>
    <property type="project" value="InterPro"/>
</dbReference>
<feature type="region of interest" description="Disordered" evidence="1">
    <location>
        <begin position="112"/>
        <end position="192"/>
    </location>
</feature>
<dbReference type="SUPFAM" id="SSF48425">
    <property type="entry name" value="Sec7 domain"/>
    <property type="match status" value="1"/>
</dbReference>
<dbReference type="InterPro" id="IPR001849">
    <property type="entry name" value="PH_domain"/>
</dbReference>
<gene>
    <name evidence="4" type="primary">Cyth1</name>
    <name evidence="4" type="ORF">FJT64_000358</name>
</gene>
<feature type="compositionally biased region" description="Polar residues" evidence="1">
    <location>
        <begin position="112"/>
        <end position="126"/>
    </location>
</feature>